<dbReference type="EMBL" id="LUKE01000001">
    <property type="protein sequence ID" value="KYG66422.1"/>
    <property type="molecule type" value="Genomic_DNA"/>
</dbReference>
<dbReference type="Pfam" id="PF07969">
    <property type="entry name" value="Amidohydro_3"/>
    <property type="match status" value="1"/>
</dbReference>
<accession>A0A150WPL2</accession>
<keyword evidence="1" id="KW-0732">Signal</keyword>
<dbReference type="CDD" id="cd01300">
    <property type="entry name" value="YtcJ_like"/>
    <property type="match status" value="1"/>
</dbReference>
<proteinExistence type="predicted"/>
<reference evidence="3 4" key="1">
    <citation type="submission" date="2016-03" db="EMBL/GenBank/DDBJ databases">
        <authorList>
            <person name="Ploux O."/>
        </authorList>
    </citation>
    <scope>NUCLEOTIDE SEQUENCE [LARGE SCALE GENOMIC DNA]</scope>
    <source>
        <strain evidence="3 4">R0</strain>
    </source>
</reference>
<name>A0A150WPL2_BDEBC</name>
<dbReference type="OrthoDB" id="9031471at2"/>
<dbReference type="RefSeq" id="WP_061833986.1">
    <property type="nucleotide sequence ID" value="NZ_LUKE01000001.1"/>
</dbReference>
<feature type="signal peptide" evidence="1">
    <location>
        <begin position="1"/>
        <end position="20"/>
    </location>
</feature>
<evidence type="ECO:0000313" key="3">
    <source>
        <dbReference type="EMBL" id="KYG66422.1"/>
    </source>
</evidence>
<dbReference type="AlphaFoldDB" id="A0A150WPL2"/>
<dbReference type="GO" id="GO:0016810">
    <property type="term" value="F:hydrolase activity, acting on carbon-nitrogen (but not peptide) bonds"/>
    <property type="evidence" value="ECO:0007669"/>
    <property type="project" value="InterPro"/>
</dbReference>
<dbReference type="InterPro" id="IPR032466">
    <property type="entry name" value="Metal_Hydrolase"/>
</dbReference>
<evidence type="ECO:0000256" key="1">
    <source>
        <dbReference type="SAM" id="SignalP"/>
    </source>
</evidence>
<comment type="caution">
    <text evidence="3">The sequence shown here is derived from an EMBL/GenBank/DDBJ whole genome shotgun (WGS) entry which is preliminary data.</text>
</comment>
<organism evidence="3 4">
    <name type="scientific">Bdellovibrio bacteriovorus</name>
    <dbReference type="NCBI Taxonomy" id="959"/>
    <lineage>
        <taxon>Bacteria</taxon>
        <taxon>Pseudomonadati</taxon>
        <taxon>Bdellovibrionota</taxon>
        <taxon>Bdellovibrionia</taxon>
        <taxon>Bdellovibrionales</taxon>
        <taxon>Pseudobdellovibrionaceae</taxon>
        <taxon>Bdellovibrio</taxon>
    </lineage>
</organism>
<feature type="chain" id="PRO_5007573391" description="Amidohydrolase 3 domain-containing protein" evidence="1">
    <location>
        <begin position="21"/>
        <end position="592"/>
    </location>
</feature>
<gene>
    <name evidence="3" type="ORF">AZI86_05065</name>
</gene>
<dbReference type="PROSITE" id="PS51257">
    <property type="entry name" value="PROKAR_LIPOPROTEIN"/>
    <property type="match status" value="1"/>
</dbReference>
<dbReference type="SUPFAM" id="SSF51556">
    <property type="entry name" value="Metallo-dependent hydrolases"/>
    <property type="match status" value="1"/>
</dbReference>
<dbReference type="Gene3D" id="3.10.310.70">
    <property type="match status" value="1"/>
</dbReference>
<dbReference type="Proteomes" id="UP000075320">
    <property type="component" value="Unassembled WGS sequence"/>
</dbReference>
<evidence type="ECO:0000313" key="4">
    <source>
        <dbReference type="Proteomes" id="UP000075320"/>
    </source>
</evidence>
<dbReference type="Gene3D" id="3.20.20.140">
    <property type="entry name" value="Metal-dependent hydrolases"/>
    <property type="match status" value="1"/>
</dbReference>
<dbReference type="InterPro" id="IPR033932">
    <property type="entry name" value="YtcJ-like"/>
</dbReference>
<dbReference type="Gene3D" id="2.30.40.10">
    <property type="entry name" value="Urease, subunit C, domain 1"/>
    <property type="match status" value="1"/>
</dbReference>
<feature type="domain" description="Amidohydrolase 3" evidence="2">
    <location>
        <begin position="71"/>
        <end position="559"/>
    </location>
</feature>
<dbReference type="PANTHER" id="PTHR22642:SF21">
    <property type="entry name" value="PERIPLASMIC PROTEIN"/>
    <property type="match status" value="1"/>
</dbReference>
<dbReference type="InterPro" id="IPR013108">
    <property type="entry name" value="Amidohydro_3"/>
</dbReference>
<dbReference type="PANTHER" id="PTHR22642">
    <property type="entry name" value="IMIDAZOLONEPROPIONASE"/>
    <property type="match status" value="1"/>
</dbReference>
<evidence type="ECO:0000259" key="2">
    <source>
        <dbReference type="Pfam" id="PF07969"/>
    </source>
</evidence>
<dbReference type="InterPro" id="IPR011059">
    <property type="entry name" value="Metal-dep_hydrolase_composite"/>
</dbReference>
<keyword evidence="4" id="KW-1185">Reference proteome</keyword>
<dbReference type="SUPFAM" id="SSF51338">
    <property type="entry name" value="Composite domain of metallo-dependent hydrolases"/>
    <property type="match status" value="1"/>
</dbReference>
<protein>
    <recommendedName>
        <fullName evidence="2">Amidohydrolase 3 domain-containing protein</fullName>
    </recommendedName>
</protein>
<sequence length="592" mass="66116">MKTIIALSALLMTACTPLMKSNSEKADLIVKNAKVFTHTSGMKNSFAVKDGKFVAVGDENETTKWQGEKTRIIDAQGKTIIPGLIDTHAHPIRAGLNYTLELRWDGVKSLKQGLQMIREQAQRTPADQWVRVVGGWSPYQFAEKRFPTLKELNDASPDRPLFVMYLYSRGFLNQAAVKKLGYNKDTKFPGGEVQLDKNGKPTGMLLAKPNAFILYKTLVTAPKLASLEEEKNSTRLYFQELSRFGLTTVIDAGGGGFYFPEDHRVAKDLNDQDQLAVNLPFFLFAPTPGKELEDFKRWTKMISPHTQHELSHIVPYHLVGGGENLTTAAADFENFLEPRPDLPANMEAELKPILALLFKSNWIFRIHATYDESIERVLSVVEELKKEGGPFPERFIIDHAETIGEKNLQRIKKLGGGISIQDRMAFQGEDFVGRYGAKKAQNAPPIGRILELGIPLGSGTDATRVSSYNPWIALYWMTSGKTVGGLKHLSSENILSREKALYALTQGAAWFSKEEQVKGDIQPGKVADFAILNVDYFTVPEEKIKNIYSVLTVRAGKVRHGDAEFKSLAPQEQFIKALPSWSPVNYFGGYQL</sequence>